<comment type="caution">
    <text evidence="2">The sequence shown here is derived from an EMBL/GenBank/DDBJ whole genome shotgun (WGS) entry which is preliminary data.</text>
</comment>
<keyword evidence="3" id="KW-1185">Reference proteome</keyword>
<dbReference type="SUPFAM" id="SSF51905">
    <property type="entry name" value="FAD/NAD(P)-binding domain"/>
    <property type="match status" value="1"/>
</dbReference>
<reference evidence="2 3" key="1">
    <citation type="submission" date="2014-10" db="EMBL/GenBank/DDBJ databases">
        <title>Genome sequence of Novosphingobium malaysiense MUSC 273(T).</title>
        <authorList>
            <person name="Lee L.-H."/>
        </authorList>
    </citation>
    <scope>NUCLEOTIDE SEQUENCE [LARGE SCALE GENOMIC DNA]</scope>
    <source>
        <strain evidence="2 3">MUSC 273</strain>
    </source>
</reference>
<dbReference type="InterPro" id="IPR050407">
    <property type="entry name" value="Geranylgeranyl_reductase"/>
</dbReference>
<dbReference type="Pfam" id="PF01494">
    <property type="entry name" value="FAD_binding_3"/>
    <property type="match status" value="1"/>
</dbReference>
<dbReference type="STRING" id="1348853.LK12_17000"/>
<sequence length="373" mass="39776">MAGALILGGGIAGSAAACLIARAGTDAHLVEREAGPHHKVCGEFLSIETVKHLRQLGLDPPDLGAVPIERIRLVRGRMEVEAPLPFTALGLSRYALDEALLGHARANGVKVEQGVRVLELNGNTARTSRGEREGRHVLLATGKLPVREQGAAAVGRAANGFIGFKMHYCLAPPAAQRLAGTIVLALFDGGYAGLQMVEAGRANLCLVLRRQAFLDLGGDWQSLRGWLDESPHLRQMLADAEPLFERPATIANLIYGLPSQNSFEGPALRLGDRWAMTASLTGDGMAIALRSAFLAAQCILAGEDMQAYHRRLAAQTHRQIRRAMLLQNALNSPALRLAACSLARLHPPLLTAAASATRLPEWDGGTPLPDQPA</sequence>
<organism evidence="2 3">
    <name type="scientific">Novosphingobium malaysiense</name>
    <dbReference type="NCBI Taxonomy" id="1348853"/>
    <lineage>
        <taxon>Bacteria</taxon>
        <taxon>Pseudomonadati</taxon>
        <taxon>Pseudomonadota</taxon>
        <taxon>Alphaproteobacteria</taxon>
        <taxon>Sphingomonadales</taxon>
        <taxon>Sphingomonadaceae</taxon>
        <taxon>Novosphingobium</taxon>
    </lineage>
</organism>
<dbReference type="RefSeq" id="WP_039286521.1">
    <property type="nucleotide sequence ID" value="NZ_JTDI01000005.1"/>
</dbReference>
<dbReference type="AlphaFoldDB" id="A0A0B1ZLU5"/>
<dbReference type="InterPro" id="IPR002938">
    <property type="entry name" value="FAD-bd"/>
</dbReference>
<accession>A0A0B1ZLU5</accession>
<evidence type="ECO:0000313" key="3">
    <source>
        <dbReference type="Proteomes" id="UP000031057"/>
    </source>
</evidence>
<dbReference type="PANTHER" id="PTHR42685:SF22">
    <property type="entry name" value="CONDITIONED MEDIUM FACTOR RECEPTOR 1"/>
    <property type="match status" value="1"/>
</dbReference>
<protein>
    <submittedName>
        <fullName evidence="2">Electron transfer flavoprotein</fullName>
    </submittedName>
</protein>
<dbReference type="GO" id="GO:0071949">
    <property type="term" value="F:FAD binding"/>
    <property type="evidence" value="ECO:0007669"/>
    <property type="project" value="InterPro"/>
</dbReference>
<dbReference type="PANTHER" id="PTHR42685">
    <property type="entry name" value="GERANYLGERANYL DIPHOSPHATE REDUCTASE"/>
    <property type="match status" value="1"/>
</dbReference>
<dbReference type="PRINTS" id="PR00368">
    <property type="entry name" value="FADPNR"/>
</dbReference>
<dbReference type="Proteomes" id="UP000031057">
    <property type="component" value="Unassembled WGS sequence"/>
</dbReference>
<evidence type="ECO:0000259" key="1">
    <source>
        <dbReference type="Pfam" id="PF01494"/>
    </source>
</evidence>
<dbReference type="EMBL" id="JTDI01000005">
    <property type="protein sequence ID" value="KHK90314.1"/>
    <property type="molecule type" value="Genomic_DNA"/>
</dbReference>
<name>A0A0B1ZLU5_9SPHN</name>
<feature type="domain" description="FAD-binding" evidence="1">
    <location>
        <begin position="4"/>
        <end position="123"/>
    </location>
</feature>
<evidence type="ECO:0000313" key="2">
    <source>
        <dbReference type="EMBL" id="KHK90314.1"/>
    </source>
</evidence>
<proteinExistence type="predicted"/>
<gene>
    <name evidence="2" type="ORF">LK12_17000</name>
</gene>
<dbReference type="InterPro" id="IPR036188">
    <property type="entry name" value="FAD/NAD-bd_sf"/>
</dbReference>
<dbReference type="Gene3D" id="3.50.50.60">
    <property type="entry name" value="FAD/NAD(P)-binding domain"/>
    <property type="match status" value="1"/>
</dbReference>
<dbReference type="OrthoDB" id="5652862at2"/>